<accession>A0A0A1U6S8</accession>
<dbReference type="RefSeq" id="XP_004256801.1">
    <property type="nucleotide sequence ID" value="XM_004256753.1"/>
</dbReference>
<keyword evidence="2" id="KW-1185">Reference proteome</keyword>
<dbReference type="KEGG" id="eiv:EIN_403640"/>
<name>A0A0A1U6S8_ENTIV</name>
<protein>
    <recommendedName>
        <fullName evidence="3">Rap-GAP domain-containing protein</fullName>
    </recommendedName>
</protein>
<evidence type="ECO:0008006" key="3">
    <source>
        <dbReference type="Google" id="ProtNLM"/>
    </source>
</evidence>
<dbReference type="AlphaFoldDB" id="A0A0A1U6S8"/>
<dbReference type="OrthoDB" id="10308553at2759"/>
<evidence type="ECO:0000313" key="1">
    <source>
        <dbReference type="EMBL" id="ELP90030.1"/>
    </source>
</evidence>
<sequence>MILVSVKRMGILKPQRDNPLLMFDEEAQRVLVRTTIQQIVANTISFIVNISSDERMNFIFDSIAVGFKLPIVSDVDFQRVENCLNIYQRWMDKENMPSHLKQKEESVVTMLTHISLLFGKENKINSPLSKYIPLCQKALILFEKGIVSYNSPLQKAHISTLNVLLIGIMDELIGNNLPNSFLKNKENVVKCFELICKTFVITGTQVPEWKIFTEKIMTWLLYPDVFDKFEAFLNSLQNDIFLYKSVEKEGTVIVLFNYMTSIDFEIQFLQLKEVWKRMFNLLDPTLVINQRILPHYVLTISNLARNISDISLRLTKTEPSPQTMFTLYYSKLVYILLNENMKDNEETVLFIIPSFAVFLENLNDEEIGDKQLALFVVVLKRLLKSNNMNIVTALFNELPSILSQHTNFLSLILEPLIRAIFEYLNDKTRAANIVIPLIYNCNYYISLSQNKYLKNAMFEKDFIERATVLILYKLLFVNFEQSEVVYLFEVFEHFFMEFLPSNTPSENDADRIENIQNINVEPKTTRELLWKFLVTMKMTYLTKLVTMNNEKALLCISRIFKFTASCINDIPNTTEYCKYVVKTFLEFSCKFLNFPTMNVFNNVIHLVIIFTSLNSKISDELFFEVNNKFITLEKAKSTFYSAPVDQLYTFFISHFFNSKTKFRNQNVFDLFLKKRCEGEKQNMVSVKNNGALYIFYEKGNLCHNENYVLGITWFGKTIYRCTPFNRGIHTSISGEVEEQTCGIHTAQHVESSQSIISFANKHNFSREQSKMLQIVKVLKAHNYSTESGSGSPSESPPNERIKRPVTTLMIGTLFPTSFATDAEIDVNDVVQKTFTLFVTPLMPLSSSFLLPTTLYNYLSSPIENVKTQEKHIDILVTANERIIADSSFKISQLKFNMFCFSYFNTHYIFRADIAHVVLAIRISEALLSNPKRILFKLNKPLSMVQAHSTPLTTLFTNTKTKNAHSKKTSVMITMESMDDPDWLGPLNQNFVMRRQGSTPLKVCLEQHIRRRSNSAPTDD</sequence>
<evidence type="ECO:0000313" key="2">
    <source>
        <dbReference type="Proteomes" id="UP000014680"/>
    </source>
</evidence>
<dbReference type="EMBL" id="KB206537">
    <property type="protein sequence ID" value="ELP90030.1"/>
    <property type="molecule type" value="Genomic_DNA"/>
</dbReference>
<organism evidence="1 2">
    <name type="scientific">Entamoeba invadens IP1</name>
    <dbReference type="NCBI Taxonomy" id="370355"/>
    <lineage>
        <taxon>Eukaryota</taxon>
        <taxon>Amoebozoa</taxon>
        <taxon>Evosea</taxon>
        <taxon>Archamoebae</taxon>
        <taxon>Mastigamoebida</taxon>
        <taxon>Entamoebidae</taxon>
        <taxon>Entamoeba</taxon>
    </lineage>
</organism>
<dbReference type="OMA" id="HYCQIYS"/>
<gene>
    <name evidence="1" type="ORF">EIN_403640</name>
</gene>
<proteinExistence type="predicted"/>
<dbReference type="Proteomes" id="UP000014680">
    <property type="component" value="Unassembled WGS sequence"/>
</dbReference>
<dbReference type="VEuPathDB" id="AmoebaDB:EIN_403640"/>
<dbReference type="GeneID" id="14889078"/>
<reference evidence="1 2" key="1">
    <citation type="submission" date="2012-10" db="EMBL/GenBank/DDBJ databases">
        <authorList>
            <person name="Zafar N."/>
            <person name="Inman J."/>
            <person name="Hall N."/>
            <person name="Lorenzi H."/>
            <person name="Caler E."/>
        </authorList>
    </citation>
    <scope>NUCLEOTIDE SEQUENCE [LARGE SCALE GENOMIC DNA]</scope>
    <source>
        <strain evidence="1 2">IP1</strain>
    </source>
</reference>